<evidence type="ECO:0000313" key="1">
    <source>
        <dbReference type="EMBL" id="GBN98667.1"/>
    </source>
</evidence>
<keyword evidence="2" id="KW-1185">Reference proteome</keyword>
<reference evidence="1 2" key="1">
    <citation type="journal article" date="2019" name="Sci. Rep.">
        <title>Orb-weaving spider Araneus ventricosus genome elucidates the spidroin gene catalogue.</title>
        <authorList>
            <person name="Kono N."/>
            <person name="Nakamura H."/>
            <person name="Ohtoshi R."/>
            <person name="Moran D.A.P."/>
            <person name="Shinohara A."/>
            <person name="Yoshida Y."/>
            <person name="Fujiwara M."/>
            <person name="Mori M."/>
            <person name="Tomita M."/>
            <person name="Arakawa K."/>
        </authorList>
    </citation>
    <scope>NUCLEOTIDE SEQUENCE [LARGE SCALE GENOMIC DNA]</scope>
</reference>
<dbReference type="Gene3D" id="3.30.420.10">
    <property type="entry name" value="Ribonuclease H-like superfamily/Ribonuclease H"/>
    <property type="match status" value="1"/>
</dbReference>
<sequence length="94" mass="11196">MHEAVSLPKTVRHSACSVMSHESNMVSRNEISYSYLQNFQRTFSPYFSFMDDNACLHMAGVLYDYHETEDYRQIDWLTESLELNPIKNFWDYVN</sequence>
<organism evidence="1 2">
    <name type="scientific">Araneus ventricosus</name>
    <name type="common">Orbweaver spider</name>
    <name type="synonym">Epeira ventricosa</name>
    <dbReference type="NCBI Taxonomy" id="182803"/>
    <lineage>
        <taxon>Eukaryota</taxon>
        <taxon>Metazoa</taxon>
        <taxon>Ecdysozoa</taxon>
        <taxon>Arthropoda</taxon>
        <taxon>Chelicerata</taxon>
        <taxon>Arachnida</taxon>
        <taxon>Araneae</taxon>
        <taxon>Araneomorphae</taxon>
        <taxon>Entelegynae</taxon>
        <taxon>Araneoidea</taxon>
        <taxon>Araneidae</taxon>
        <taxon>Araneus</taxon>
    </lineage>
</organism>
<dbReference type="EMBL" id="BGPR01027852">
    <property type="protein sequence ID" value="GBN98667.1"/>
    <property type="molecule type" value="Genomic_DNA"/>
</dbReference>
<dbReference type="AlphaFoldDB" id="A0A4Y2TDQ1"/>
<proteinExistence type="predicted"/>
<accession>A0A4Y2TDQ1</accession>
<dbReference type="InterPro" id="IPR036397">
    <property type="entry name" value="RNaseH_sf"/>
</dbReference>
<comment type="caution">
    <text evidence="1">The sequence shown here is derived from an EMBL/GenBank/DDBJ whole genome shotgun (WGS) entry which is preliminary data.</text>
</comment>
<dbReference type="GO" id="GO:0003676">
    <property type="term" value="F:nucleic acid binding"/>
    <property type="evidence" value="ECO:0007669"/>
    <property type="project" value="InterPro"/>
</dbReference>
<protein>
    <submittedName>
        <fullName evidence="1">Uncharacterized protein</fullName>
    </submittedName>
</protein>
<gene>
    <name evidence="1" type="ORF">AVEN_197279_1</name>
</gene>
<name>A0A4Y2TDQ1_ARAVE</name>
<dbReference type="Proteomes" id="UP000499080">
    <property type="component" value="Unassembled WGS sequence"/>
</dbReference>
<evidence type="ECO:0000313" key="2">
    <source>
        <dbReference type="Proteomes" id="UP000499080"/>
    </source>
</evidence>